<dbReference type="Gene3D" id="3.90.530.10">
    <property type="entry name" value="XPA C-terminal domain"/>
    <property type="match status" value="1"/>
</dbReference>
<proteinExistence type="predicted"/>
<dbReference type="RefSeq" id="XP_069200011.1">
    <property type="nucleotide sequence ID" value="XM_069347138.1"/>
</dbReference>
<sequence>MNCERGRGDSSDSPLSLIEDLPPELLHHICGYLFTAHDPDRSVLATEVPSPLIDLAGTSRALRDAVETYCRRTLLSWASITKYDGVLPKPSKKVTKSHRGVLLRWRKTHCVFCGKKSVRKAVLRTGFGCCAKCDKLEWPDKITKTAAKKDYHLSDDHLFPDREDGLPVINYERLATAVHGDWKAHMAERQARAVAKQKRKAERLQGRSIECFSRGPDQFH</sequence>
<keyword evidence="2" id="KW-1185">Reference proteome</keyword>
<comment type="caution">
    <text evidence="1">The sequence shown here is derived from an EMBL/GenBank/DDBJ whole genome shotgun (WGS) entry which is preliminary data.</text>
</comment>
<dbReference type="InterPro" id="IPR037129">
    <property type="entry name" value="XPA_sf"/>
</dbReference>
<dbReference type="EMBL" id="JBFMKM010000010">
    <property type="protein sequence ID" value="KAL1303736.1"/>
    <property type="molecule type" value="Genomic_DNA"/>
</dbReference>
<gene>
    <name evidence="1" type="ORF">AAFC00_007081</name>
</gene>
<dbReference type="GeneID" id="95980780"/>
<reference evidence="1 2" key="1">
    <citation type="submission" date="2024-07" db="EMBL/GenBank/DDBJ databases">
        <title>Draft sequence of the Neodothiora populina.</title>
        <authorList>
            <person name="Drown D.D."/>
            <person name="Schuette U.S."/>
            <person name="Buechlein A.B."/>
            <person name="Rusch D.R."/>
            <person name="Winton L.W."/>
            <person name="Adams G.A."/>
        </authorList>
    </citation>
    <scope>NUCLEOTIDE SEQUENCE [LARGE SCALE GENOMIC DNA]</scope>
    <source>
        <strain evidence="1 2">CPC 39397</strain>
    </source>
</reference>
<evidence type="ECO:0000313" key="2">
    <source>
        <dbReference type="Proteomes" id="UP001562354"/>
    </source>
</evidence>
<name>A0ABR3PC81_9PEZI</name>
<organism evidence="1 2">
    <name type="scientific">Neodothiora populina</name>
    <dbReference type="NCBI Taxonomy" id="2781224"/>
    <lineage>
        <taxon>Eukaryota</taxon>
        <taxon>Fungi</taxon>
        <taxon>Dikarya</taxon>
        <taxon>Ascomycota</taxon>
        <taxon>Pezizomycotina</taxon>
        <taxon>Dothideomycetes</taxon>
        <taxon>Dothideomycetidae</taxon>
        <taxon>Dothideales</taxon>
        <taxon>Dothioraceae</taxon>
        <taxon>Neodothiora</taxon>
    </lineage>
</organism>
<dbReference type="Proteomes" id="UP001562354">
    <property type="component" value="Unassembled WGS sequence"/>
</dbReference>
<protein>
    <recommendedName>
        <fullName evidence="3">F-box domain-containing protein</fullName>
    </recommendedName>
</protein>
<accession>A0ABR3PC81</accession>
<evidence type="ECO:0008006" key="3">
    <source>
        <dbReference type="Google" id="ProtNLM"/>
    </source>
</evidence>
<evidence type="ECO:0000313" key="1">
    <source>
        <dbReference type="EMBL" id="KAL1303736.1"/>
    </source>
</evidence>